<keyword evidence="2" id="KW-0963">Cytoplasm</keyword>
<keyword evidence="4" id="KW-0802">TPR repeat</keyword>
<dbReference type="Gene3D" id="1.25.40.10">
    <property type="entry name" value="Tetratricopeptide repeat domain"/>
    <property type="match status" value="2"/>
</dbReference>
<dbReference type="InterPro" id="IPR019734">
    <property type="entry name" value="TPR_rpt"/>
</dbReference>
<dbReference type="SUPFAM" id="SSF46785">
    <property type="entry name" value="Winged helix' DNA-binding domain"/>
    <property type="match status" value="1"/>
</dbReference>
<dbReference type="PANTHER" id="PTHR46630:SF1">
    <property type="entry name" value="TETRATRICOPEPTIDE REPEAT PROTEIN 29"/>
    <property type="match status" value="1"/>
</dbReference>
<dbReference type="InterPro" id="IPR051476">
    <property type="entry name" value="Bac_ResReg_Asp_Phosphatase"/>
</dbReference>
<proteinExistence type="predicted"/>
<evidence type="ECO:0000259" key="5">
    <source>
        <dbReference type="Pfam" id="PF01637"/>
    </source>
</evidence>
<dbReference type="SMART" id="SM00028">
    <property type="entry name" value="TPR"/>
    <property type="match status" value="8"/>
</dbReference>
<name>M1Q2W5_9ZZZZ</name>
<dbReference type="InterPro" id="IPR036390">
    <property type="entry name" value="WH_DNA-bd_sf"/>
</dbReference>
<dbReference type="SUPFAM" id="SSF52540">
    <property type="entry name" value="P-loop containing nucleoside triphosphate hydrolases"/>
    <property type="match status" value="1"/>
</dbReference>
<sequence>MVKKFTAKDKVLVHILSYYGIENTYTQPVEITQEGIAESVGLRQNTVSYAVRNLVKEGLLYDETHRIKGKKQKRKAYYLTEDGVEKAEKIKEEMKNTPIKVNIDGEEKEIKIGQINTYLKTNFSVIDIIKKSSEGTFEHSLEREGESFYYYGEELVVAPKEEPIGFQEIMDWYGSEKDVMYIYGPEGAGKTKFLSRFIDEIEDRSNVFYFRTKEWHSEFYLWDDISSFLKKLGEHRLSSYLEASKVVEKEQALADLKKDIRSHPSVFIIDDVHKNEKLEELIHTIMDKLLCIDDIKIVFSSEEKPETDNYEGRSEEIKLGFNKNPDNLFDSLKNEYDIYDEDKEEMIKKIVDTNLTPEEYVVLEYISLFREPIDTKEVYKLKNVNKNLLNTLMSTPLLDRTVDGRPILHEVIKHYIYDRMSLDTKISGHELAARYYSRIPSKKERKIIEDMYHVARVRDVGWFSELLNKHASFLISSGYSSSLLDVIDIVKGLEEYDEIEVDIKFYEGEAHRVNGDLSEAVSCYEEVMEIDDVDPSVKTEANHGIAMVKEKSDEFEEAIEHYKKTDEMVDALDDDDRKGYLGISNLRIGEIYSKIAKYDKSRDHLLKAIDLLKSQDEYSYLTSAYLILAKLEKGNGNWKKALKYFQDGLEYWNNIDETYQRVGGLREIGALFKVMRELKDAEDFLEEAIEISERFGYEHIKASALLTLAECYIDSGEYQKAVESAEESNEILSELDKDEELAYSHTLLGKAYMNMGDEEKAENNLNKAITIYQKLGSSYYLGLTYFSMAKLQEKVENKQGVAKNYRKAILSFSGSGANTMAERVQKEMENIPITM</sequence>
<dbReference type="InterPro" id="IPR011991">
    <property type="entry name" value="ArsR-like_HTH"/>
</dbReference>
<accession>M1Q2W5</accession>
<feature type="domain" description="ATPase" evidence="5">
    <location>
        <begin position="168"/>
        <end position="279"/>
    </location>
</feature>
<dbReference type="EMBL" id="JX684100">
    <property type="protein sequence ID" value="AGF93617.1"/>
    <property type="molecule type" value="Genomic_DNA"/>
</dbReference>
<dbReference type="CDD" id="cd00090">
    <property type="entry name" value="HTH_ARSR"/>
    <property type="match status" value="1"/>
</dbReference>
<dbReference type="PANTHER" id="PTHR46630">
    <property type="entry name" value="TETRATRICOPEPTIDE REPEAT PROTEIN 29"/>
    <property type="match status" value="1"/>
</dbReference>
<dbReference type="PROSITE" id="PS50005">
    <property type="entry name" value="TPR"/>
    <property type="match status" value="1"/>
</dbReference>
<evidence type="ECO:0000256" key="3">
    <source>
        <dbReference type="ARBA" id="ARBA00022737"/>
    </source>
</evidence>
<dbReference type="InterPro" id="IPR027417">
    <property type="entry name" value="P-loop_NTPase"/>
</dbReference>
<evidence type="ECO:0000313" key="6">
    <source>
        <dbReference type="EMBL" id="AGF93617.1"/>
    </source>
</evidence>
<dbReference type="AlphaFoldDB" id="M1Q2W5"/>
<dbReference type="Pfam" id="PF13424">
    <property type="entry name" value="TPR_12"/>
    <property type="match status" value="1"/>
</dbReference>
<dbReference type="Pfam" id="PF01637">
    <property type="entry name" value="ATPase_2"/>
    <property type="match status" value="1"/>
</dbReference>
<evidence type="ECO:0000256" key="1">
    <source>
        <dbReference type="ARBA" id="ARBA00004496"/>
    </source>
</evidence>
<dbReference type="InterPro" id="IPR011579">
    <property type="entry name" value="ATPase_dom"/>
</dbReference>
<dbReference type="InterPro" id="IPR011990">
    <property type="entry name" value="TPR-like_helical_dom_sf"/>
</dbReference>
<gene>
    <name evidence="6" type="ORF">FLSS-14_0013</name>
</gene>
<comment type="subcellular location">
    <subcellularLocation>
        <location evidence="1">Cytoplasm</location>
    </subcellularLocation>
</comment>
<dbReference type="InterPro" id="IPR036388">
    <property type="entry name" value="WH-like_DNA-bd_sf"/>
</dbReference>
<dbReference type="Gene3D" id="3.40.50.300">
    <property type="entry name" value="P-loop containing nucleotide triphosphate hydrolases"/>
    <property type="match status" value="1"/>
</dbReference>
<reference evidence="6" key="1">
    <citation type="journal article" date="2013" name="Syst. Appl. Microbiol.">
        <title>New insights into the archaeal diversity of a hypersaline microbial mat obtained by a metagenomic approach.</title>
        <authorList>
            <person name="Lopez-Lopez A."/>
            <person name="Richter M."/>
            <person name="Pena A."/>
            <person name="Tamames J."/>
            <person name="Rossello-Mora R."/>
        </authorList>
    </citation>
    <scope>NUCLEOTIDE SEQUENCE</scope>
</reference>
<dbReference type="SUPFAM" id="SSF48452">
    <property type="entry name" value="TPR-like"/>
    <property type="match status" value="2"/>
</dbReference>
<evidence type="ECO:0000256" key="2">
    <source>
        <dbReference type="ARBA" id="ARBA00022490"/>
    </source>
</evidence>
<organism evidence="6">
    <name type="scientific">uncultured organism</name>
    <dbReference type="NCBI Taxonomy" id="155900"/>
    <lineage>
        <taxon>unclassified sequences</taxon>
        <taxon>environmental samples</taxon>
    </lineage>
</organism>
<protein>
    <submittedName>
        <fullName evidence="6">Archaeal ATPase family</fullName>
    </submittedName>
</protein>
<dbReference type="Gene3D" id="1.10.10.10">
    <property type="entry name" value="Winged helix-like DNA-binding domain superfamily/Winged helix DNA-binding domain"/>
    <property type="match status" value="1"/>
</dbReference>
<dbReference type="Pfam" id="PF13181">
    <property type="entry name" value="TPR_8"/>
    <property type="match status" value="1"/>
</dbReference>
<evidence type="ECO:0000256" key="4">
    <source>
        <dbReference type="ARBA" id="ARBA00022803"/>
    </source>
</evidence>
<dbReference type="GO" id="GO:0005524">
    <property type="term" value="F:ATP binding"/>
    <property type="evidence" value="ECO:0007669"/>
    <property type="project" value="InterPro"/>
</dbReference>
<keyword evidence="3" id="KW-0677">Repeat</keyword>